<evidence type="ECO:0000313" key="1">
    <source>
        <dbReference type="EMBL" id="EJO16688.1"/>
    </source>
</evidence>
<protein>
    <submittedName>
        <fullName evidence="1">Phage protein</fullName>
    </submittedName>
</protein>
<gene>
    <name evidence="1" type="ORF">RSSL_01593</name>
</gene>
<reference evidence="1 2" key="1">
    <citation type="journal article" date="2012" name="J. Bacteriol.">
        <title>Genome Sequence of the Lantibiotic Bacteriocin Producer Streptococcus salivarius Strain K12.</title>
        <authorList>
            <person name="Barretto C."/>
            <person name="Alvarez-Martin P."/>
            <person name="Foata F."/>
            <person name="Renault P."/>
            <person name="Berger B."/>
        </authorList>
    </citation>
    <scope>NUCLEOTIDE SEQUENCE [LARGE SCALE GENOMIC DNA]</scope>
    <source>
        <strain evidence="1 2">K12</strain>
    </source>
</reference>
<evidence type="ECO:0000313" key="2">
    <source>
        <dbReference type="Proteomes" id="UP000006983"/>
    </source>
</evidence>
<dbReference type="Gene3D" id="1.10.10.10">
    <property type="entry name" value="Winged helix-like DNA-binding domain superfamily/Winged helix DNA-binding domain"/>
    <property type="match status" value="1"/>
</dbReference>
<organism evidence="1 2">
    <name type="scientific">Streptococcus salivarius K12</name>
    <dbReference type="NCBI Taxonomy" id="1200793"/>
    <lineage>
        <taxon>Bacteria</taxon>
        <taxon>Bacillati</taxon>
        <taxon>Bacillota</taxon>
        <taxon>Bacilli</taxon>
        <taxon>Lactobacillales</taxon>
        <taxon>Streptococcaceae</taxon>
        <taxon>Streptococcus</taxon>
    </lineage>
</organism>
<accession>J7TX89</accession>
<sequence>MRKTIPNTHKRILASIPVGADSRSVTGKELAATHRMDRRTIQAIIRRLIVEYGVPICASRDINGGYFIPANDTERLEGIRALKSQLTEEEKRVSALLEADLTEYKELLRG</sequence>
<dbReference type="InterPro" id="IPR036388">
    <property type="entry name" value="WH-like_DNA-bd_sf"/>
</dbReference>
<dbReference type="RefSeq" id="WP_002890422.1">
    <property type="nucleotide sequence ID" value="NZ_ALIF01000001.1"/>
</dbReference>
<proteinExistence type="predicted"/>
<dbReference type="Proteomes" id="UP000006983">
    <property type="component" value="Unassembled WGS sequence"/>
</dbReference>
<name>J7TX89_STRSL</name>
<dbReference type="AlphaFoldDB" id="J7TX89"/>
<comment type="caution">
    <text evidence="1">The sequence shown here is derived from an EMBL/GenBank/DDBJ whole genome shotgun (WGS) entry which is preliminary data.</text>
</comment>
<dbReference type="PATRIC" id="fig|1200793.3.peg.579"/>
<keyword evidence="2" id="KW-1185">Reference proteome</keyword>
<dbReference type="EMBL" id="ALIF01000001">
    <property type="protein sequence ID" value="EJO16688.1"/>
    <property type="molecule type" value="Genomic_DNA"/>
</dbReference>